<sequence>MAKIDLGKINFVFRGTWAALTSYTERDVVIYTDSNILSTYVCITPVGSATVGDIPSVVGVADANWAYMAKGVTDALGAVPQGAKGGSLISDGASSQTFTVGNHTLAWTDMATASTAVNGGAYFC</sequence>
<protein>
    <submittedName>
        <fullName evidence="1">Uncharacterized protein</fullName>
    </submittedName>
</protein>
<organism evidence="1">
    <name type="scientific">marine metagenome</name>
    <dbReference type="NCBI Taxonomy" id="408172"/>
    <lineage>
        <taxon>unclassified sequences</taxon>
        <taxon>metagenomes</taxon>
        <taxon>ecological metagenomes</taxon>
    </lineage>
</organism>
<gene>
    <name evidence="1" type="ORF">METZ01_LOCUS278259</name>
</gene>
<accession>A0A382KPB6</accession>
<name>A0A382KPB6_9ZZZZ</name>
<dbReference type="EMBL" id="UINC01081496">
    <property type="protein sequence ID" value="SVC25405.1"/>
    <property type="molecule type" value="Genomic_DNA"/>
</dbReference>
<proteinExistence type="predicted"/>
<reference evidence="1" key="1">
    <citation type="submission" date="2018-05" db="EMBL/GenBank/DDBJ databases">
        <authorList>
            <person name="Lanie J.A."/>
            <person name="Ng W.-L."/>
            <person name="Kazmierczak K.M."/>
            <person name="Andrzejewski T.M."/>
            <person name="Davidsen T.M."/>
            <person name="Wayne K.J."/>
            <person name="Tettelin H."/>
            <person name="Glass J.I."/>
            <person name="Rusch D."/>
            <person name="Podicherti R."/>
            <person name="Tsui H.-C.T."/>
            <person name="Winkler M.E."/>
        </authorList>
    </citation>
    <scope>NUCLEOTIDE SEQUENCE</scope>
</reference>
<dbReference type="AlphaFoldDB" id="A0A382KPB6"/>
<feature type="non-terminal residue" evidence="1">
    <location>
        <position position="124"/>
    </location>
</feature>
<evidence type="ECO:0000313" key="1">
    <source>
        <dbReference type="EMBL" id="SVC25405.1"/>
    </source>
</evidence>